<organism evidence="1 2">
    <name type="scientific">Streptomyces lichenis</name>
    <dbReference type="NCBI Taxonomy" id="2306967"/>
    <lineage>
        <taxon>Bacteria</taxon>
        <taxon>Bacillati</taxon>
        <taxon>Actinomycetota</taxon>
        <taxon>Actinomycetes</taxon>
        <taxon>Kitasatosporales</taxon>
        <taxon>Streptomycetaceae</taxon>
        <taxon>Streptomyces</taxon>
    </lineage>
</organism>
<dbReference type="RefSeq" id="WP_248632759.1">
    <property type="nucleotide sequence ID" value="NZ_JALPTH010000006.1"/>
</dbReference>
<proteinExistence type="predicted"/>
<gene>
    <name evidence="1" type="ORF">M1O15_09095</name>
</gene>
<name>A0ABT0I8B4_9ACTN</name>
<keyword evidence="2" id="KW-1185">Reference proteome</keyword>
<evidence type="ECO:0000313" key="2">
    <source>
        <dbReference type="Proteomes" id="UP001522868"/>
    </source>
</evidence>
<reference evidence="1 2" key="1">
    <citation type="submission" date="2022-04" db="EMBL/GenBank/DDBJ databases">
        <title>Streptomyces sp. nov. LCR6-01 isolated from Lichen of Dirinaria sp.</title>
        <authorList>
            <person name="Kanchanasin P."/>
            <person name="Tanasupawat S."/>
            <person name="Phongsopitanun W."/>
        </authorList>
    </citation>
    <scope>NUCLEOTIDE SEQUENCE [LARGE SCALE GENOMIC DNA]</scope>
    <source>
        <strain evidence="1 2">LCR6-01</strain>
    </source>
</reference>
<dbReference type="Proteomes" id="UP001522868">
    <property type="component" value="Unassembled WGS sequence"/>
</dbReference>
<accession>A0ABT0I8B4</accession>
<dbReference type="EMBL" id="JALPTH010000006">
    <property type="protein sequence ID" value="MCK8677544.1"/>
    <property type="molecule type" value="Genomic_DNA"/>
</dbReference>
<protein>
    <submittedName>
        <fullName evidence="1">Uncharacterized protein</fullName>
    </submittedName>
</protein>
<evidence type="ECO:0000313" key="1">
    <source>
        <dbReference type="EMBL" id="MCK8677544.1"/>
    </source>
</evidence>
<sequence>MSRYLRVKATGEVMVHKTYLLSSARQLDELARYDARLVSEAVEGVRAAQLHLEQVTLRADASQRALTAVRKRLHDLTPAAGGEQDELFRTPPKGDEAEAARTTFAVAIRDFVRSQKRTTRSDIIRHVQELHPGSKTTSISSEVARLARRGRLVRLQRGVYVIGDDRPEKD</sequence>
<comment type="caution">
    <text evidence="1">The sequence shown here is derived from an EMBL/GenBank/DDBJ whole genome shotgun (WGS) entry which is preliminary data.</text>
</comment>